<feature type="domain" description="Serine aminopeptidase S33" evidence="1">
    <location>
        <begin position="80"/>
        <end position="200"/>
    </location>
</feature>
<dbReference type="EMBL" id="ACWF01000155">
    <property type="protein sequence ID" value="EHL73811.1"/>
    <property type="molecule type" value="Genomic_DNA"/>
</dbReference>
<dbReference type="SUPFAM" id="SSF53474">
    <property type="entry name" value="alpha/beta-Hydrolases"/>
    <property type="match status" value="1"/>
</dbReference>
<dbReference type="InterPro" id="IPR022742">
    <property type="entry name" value="Hydrolase_4"/>
</dbReference>
<dbReference type="RefSeq" id="WP_003355236.1">
    <property type="nucleotide sequence ID" value="NZ_JH414764.1"/>
</dbReference>
<evidence type="ECO:0000313" key="3">
    <source>
        <dbReference type="Proteomes" id="UP000011747"/>
    </source>
</evidence>
<evidence type="ECO:0000313" key="2">
    <source>
        <dbReference type="EMBL" id="EHL73811.1"/>
    </source>
</evidence>
<protein>
    <recommendedName>
        <fullName evidence="1">Serine aminopeptidase S33 domain-containing protein</fullName>
    </recommendedName>
</protein>
<dbReference type="PATRIC" id="fig|665952.3.peg.3041"/>
<gene>
    <name evidence="2" type="ORF">HMPREF1015_00166</name>
</gene>
<organism evidence="2 3">
    <name type="scientific">Bacillus smithii 7_3_47FAA</name>
    <dbReference type="NCBI Taxonomy" id="665952"/>
    <lineage>
        <taxon>Bacteria</taxon>
        <taxon>Bacillati</taxon>
        <taxon>Bacillota</taxon>
        <taxon>Bacilli</taxon>
        <taxon>Bacillales</taxon>
        <taxon>Bacillaceae</taxon>
        <taxon>Bacillus</taxon>
    </lineage>
</organism>
<dbReference type="PANTHER" id="PTHR43358:SF5">
    <property type="entry name" value="EXPORTED PROTEIN"/>
    <property type="match status" value="1"/>
</dbReference>
<accession>G9QPE9</accession>
<name>G9QPE9_9BACI</name>
<reference evidence="2 3" key="1">
    <citation type="submission" date="2011-09" db="EMBL/GenBank/DDBJ databases">
        <title>The Genome Sequence of Bacillus smithii 7_3_47FAA.</title>
        <authorList>
            <consortium name="The Broad Institute Genome Sequencing Platform"/>
            <person name="Earl A."/>
            <person name="Ward D."/>
            <person name="Feldgarden M."/>
            <person name="Gevers D."/>
            <person name="Daigneault M."/>
            <person name="Strauss J."/>
            <person name="Allen-Vercoe E."/>
            <person name="Young S.K."/>
            <person name="Zeng Q."/>
            <person name="Gargeya S."/>
            <person name="Fitzgerald M."/>
            <person name="Haas B."/>
            <person name="Abouelleil A."/>
            <person name="Alvarado L."/>
            <person name="Arachchi H.M."/>
            <person name="Berlin A."/>
            <person name="Brown A."/>
            <person name="Chapman S.B."/>
            <person name="Chen Z."/>
            <person name="Dunbar C."/>
            <person name="Freedman E."/>
            <person name="Gearin G."/>
            <person name="Goldberg J."/>
            <person name="Griggs A."/>
            <person name="Gujja S."/>
            <person name="Heiman D."/>
            <person name="Howarth C."/>
            <person name="Larson L."/>
            <person name="Lui A."/>
            <person name="MacDonald P.J.P."/>
            <person name="Montmayeur A."/>
            <person name="Murphy C."/>
            <person name="Neiman D."/>
            <person name="Pearson M."/>
            <person name="Priest M."/>
            <person name="Roberts A."/>
            <person name="Saif S."/>
            <person name="Shea T."/>
            <person name="Shenoy N."/>
            <person name="Sisk P."/>
            <person name="Stolte C."/>
            <person name="Sykes S."/>
            <person name="Wortman J."/>
            <person name="Nusbaum C."/>
            <person name="Birren B."/>
        </authorList>
    </citation>
    <scope>NUCLEOTIDE SEQUENCE [LARGE SCALE GENOMIC DNA]</scope>
    <source>
        <strain evidence="2 3">7_3_47FAA</strain>
    </source>
</reference>
<dbReference type="HOGENOM" id="CLU_029375_6_0_9"/>
<sequence length="304" mass="34879">MKKWKSGLTACLAAAAGVGYYFSNRLLYIKKKDDPFILKREMDAKQFHPEEFNRLPKEEFWISSPFGYSLKAVLIRPYPHKKFMIFCHGVTENKISSIKYLNLFLKLGFNGVIYDHRRHGESGGKTTSYGFYEKHDLKAVVDELIKREGDGVFFGIHGESMGAATALLYAGEIEDRADFYIADCPFSDFRKQIAHQMKQELGFAPKPLVQLAEWSVLWRDGFSLKSISPLAAVSAIHHPVLFIHSEEDDYILPDMSKELYERKKGPKKLYLAKKGAHARSYLENPEEYENVVREFLHDTVGLPL</sequence>
<dbReference type="AlphaFoldDB" id="G9QPE9"/>
<dbReference type="InterPro" id="IPR052920">
    <property type="entry name" value="DNA-binding_regulatory"/>
</dbReference>
<evidence type="ECO:0000259" key="1">
    <source>
        <dbReference type="Pfam" id="PF12146"/>
    </source>
</evidence>
<dbReference type="InterPro" id="IPR029058">
    <property type="entry name" value="AB_hydrolase_fold"/>
</dbReference>
<dbReference type="PANTHER" id="PTHR43358">
    <property type="entry name" value="ALPHA/BETA-HYDROLASE"/>
    <property type="match status" value="1"/>
</dbReference>
<proteinExistence type="predicted"/>
<comment type="caution">
    <text evidence="2">The sequence shown here is derived from an EMBL/GenBank/DDBJ whole genome shotgun (WGS) entry which is preliminary data.</text>
</comment>
<dbReference type="Gene3D" id="3.40.50.1820">
    <property type="entry name" value="alpha/beta hydrolase"/>
    <property type="match status" value="1"/>
</dbReference>
<keyword evidence="3" id="KW-1185">Reference proteome</keyword>
<dbReference type="Pfam" id="PF12146">
    <property type="entry name" value="Hydrolase_4"/>
    <property type="match status" value="1"/>
</dbReference>
<dbReference type="Proteomes" id="UP000011747">
    <property type="component" value="Unassembled WGS sequence"/>
</dbReference>